<dbReference type="SUPFAM" id="SSF50891">
    <property type="entry name" value="Cyclophilin-like"/>
    <property type="match status" value="1"/>
</dbReference>
<evidence type="ECO:0000256" key="3">
    <source>
        <dbReference type="ARBA" id="ARBA00022840"/>
    </source>
</evidence>
<keyword evidence="2 6" id="KW-0378">Hydrolase</keyword>
<evidence type="ECO:0000259" key="4">
    <source>
        <dbReference type="SMART" id="SM00796"/>
    </source>
</evidence>
<evidence type="ECO:0000256" key="2">
    <source>
        <dbReference type="ARBA" id="ARBA00022801"/>
    </source>
</evidence>
<sequence length="238" mass="27256">MKIYSQGDQAIVIAVEKDVSKNVTTELIAVRNHLLEKDLPFITEIVPTESDMMICYDARDMIKHHNITSPFQYMKALVTSIQEEIKQLEMNKDESTTYEIPIIYGDEFGPDLQDLLEYYKLTKDEFIQLHSDNAYFVSMMGYAPGFPYLTGMNEALYVNHTSNKKKLVTAGSVIIEGKKCGIVTTDTYNDWLVIGYTPMTLFTPEKEDFTLLKLGDNVTFKPEKRKDIELGEFKPCQS</sequence>
<dbReference type="AlphaFoldDB" id="A0A2A1K5Z8"/>
<dbReference type="RefSeq" id="WP_011276442.1">
    <property type="nucleotide sequence ID" value="NZ_BKAY01000008.1"/>
</dbReference>
<organism evidence="6 7">
    <name type="scientific">Staphylococcus haemolyticus</name>
    <dbReference type="NCBI Taxonomy" id="1283"/>
    <lineage>
        <taxon>Bacteria</taxon>
        <taxon>Bacillati</taxon>
        <taxon>Bacillota</taxon>
        <taxon>Bacilli</taxon>
        <taxon>Bacillales</taxon>
        <taxon>Staphylococcaceae</taxon>
        <taxon>Staphylococcus</taxon>
    </lineage>
</organism>
<keyword evidence="8" id="KW-1185">Reference proteome</keyword>
<dbReference type="STRING" id="1283.ShL2_02029"/>
<dbReference type="GeneID" id="93781499"/>
<dbReference type="Gene3D" id="2.40.100.10">
    <property type="entry name" value="Cyclophilin-like"/>
    <property type="match status" value="1"/>
</dbReference>
<dbReference type="KEGG" id="shh:ShL2_02029"/>
<comment type="caution">
    <text evidence="6">The sequence shown here is derived from an EMBL/GenBank/DDBJ whole genome shotgun (WGS) entry which is preliminary data.</text>
</comment>
<dbReference type="PANTHER" id="PTHR34698:SF2">
    <property type="entry name" value="5-OXOPROLINASE SUBUNIT B"/>
    <property type="match status" value="1"/>
</dbReference>
<reference evidence="6 7" key="1">
    <citation type="submission" date="2017-11" db="EMBL/GenBank/DDBJ databases">
        <authorList>
            <person name="Founou R.C."/>
            <person name="Founou L."/>
            <person name="Allam M."/>
            <person name="Ismail A."/>
            <person name="Essack S.Y."/>
        </authorList>
    </citation>
    <scope>NUCLEOTIDE SEQUENCE [LARGE SCALE GENOMIC DNA]</scope>
    <source>
        <strain evidence="6 7">G811N2B1</strain>
    </source>
</reference>
<proteinExistence type="predicted"/>
<dbReference type="Gene3D" id="3.30.1360.40">
    <property type="match status" value="1"/>
</dbReference>
<dbReference type="SMART" id="SM00796">
    <property type="entry name" value="AHS1"/>
    <property type="match status" value="1"/>
</dbReference>
<dbReference type="GO" id="GO:0005524">
    <property type="term" value="F:ATP binding"/>
    <property type="evidence" value="ECO:0007669"/>
    <property type="project" value="UniProtKB-KW"/>
</dbReference>
<dbReference type="InterPro" id="IPR029000">
    <property type="entry name" value="Cyclophilin-like_dom_sf"/>
</dbReference>
<protein>
    <submittedName>
        <fullName evidence="6">Allophanate hydrolase subunit 1</fullName>
    </submittedName>
</protein>
<evidence type="ECO:0000313" key="6">
    <source>
        <dbReference type="EMBL" id="PPJ75875.1"/>
    </source>
</evidence>
<accession>A0A2A1K5Z8</accession>
<dbReference type="EMBL" id="PGWX01000248">
    <property type="protein sequence ID" value="PPJ75875.1"/>
    <property type="molecule type" value="Genomic_DNA"/>
</dbReference>
<keyword evidence="1" id="KW-0547">Nucleotide-binding</keyword>
<gene>
    <name evidence="6" type="ORF">CV019_05190</name>
    <name evidence="5" type="ORF">RO950_03890</name>
</gene>
<evidence type="ECO:0000313" key="5">
    <source>
        <dbReference type="EMBL" id="MDT4286157.1"/>
    </source>
</evidence>
<feature type="domain" description="Carboxyltransferase" evidence="4">
    <location>
        <begin position="1"/>
        <end position="212"/>
    </location>
</feature>
<evidence type="ECO:0000256" key="1">
    <source>
        <dbReference type="ARBA" id="ARBA00022741"/>
    </source>
</evidence>
<dbReference type="Proteomes" id="UP001269271">
    <property type="component" value="Unassembled WGS sequence"/>
</dbReference>
<dbReference type="SUPFAM" id="SSF160467">
    <property type="entry name" value="PH0987 N-terminal domain-like"/>
    <property type="match status" value="1"/>
</dbReference>
<dbReference type="InterPro" id="IPR010016">
    <property type="entry name" value="PxpB"/>
</dbReference>
<dbReference type="InterPro" id="IPR003833">
    <property type="entry name" value="CT_C_D"/>
</dbReference>
<dbReference type="OMA" id="QPGFAYM"/>
<name>A0A2A1K5Z8_STAHA</name>
<evidence type="ECO:0000313" key="7">
    <source>
        <dbReference type="Proteomes" id="UP000238153"/>
    </source>
</evidence>
<dbReference type="GO" id="GO:0016787">
    <property type="term" value="F:hydrolase activity"/>
    <property type="evidence" value="ECO:0007669"/>
    <property type="project" value="UniProtKB-KW"/>
</dbReference>
<reference evidence="5 8" key="2">
    <citation type="submission" date="2023-08" db="EMBL/GenBank/DDBJ databases">
        <title>Genomic surveillance of Staphylococcus haemolyticus neonatal outbreak in southern France.</title>
        <authorList>
            <person name="Magnan C."/>
            <person name="Morsli M."/>
            <person name="Thiery B."/>
            <person name="Salipante F."/>
            <person name="Attar J."/>
            <person name="Massimo D.M."/>
            <person name="Ory J."/>
            <person name="Pantel A."/>
            <person name="Lavigne J.-P."/>
        </authorList>
    </citation>
    <scope>NUCLEOTIDE SEQUENCE [LARGE SCALE GENOMIC DNA]</scope>
    <source>
        <strain evidence="5 8">NSH026</strain>
    </source>
</reference>
<evidence type="ECO:0000313" key="8">
    <source>
        <dbReference type="Proteomes" id="UP001269271"/>
    </source>
</evidence>
<dbReference type="Pfam" id="PF02682">
    <property type="entry name" value="CT_C_D"/>
    <property type="match status" value="1"/>
</dbReference>
<dbReference type="Proteomes" id="UP000238153">
    <property type="component" value="Unassembled WGS sequence"/>
</dbReference>
<dbReference type="PANTHER" id="PTHR34698">
    <property type="entry name" value="5-OXOPROLINASE SUBUNIT B"/>
    <property type="match status" value="1"/>
</dbReference>
<keyword evidence="3" id="KW-0067">ATP-binding</keyword>
<dbReference type="EMBL" id="JAVSOO010000007">
    <property type="protein sequence ID" value="MDT4286157.1"/>
    <property type="molecule type" value="Genomic_DNA"/>
</dbReference>